<evidence type="ECO:0000256" key="5">
    <source>
        <dbReference type="ARBA" id="ARBA00023125"/>
    </source>
</evidence>
<feature type="compositionally biased region" description="Polar residues" evidence="8">
    <location>
        <begin position="941"/>
        <end position="954"/>
    </location>
</feature>
<dbReference type="SMART" id="SM00906">
    <property type="entry name" value="Fungal_trans"/>
    <property type="match status" value="1"/>
</dbReference>
<evidence type="ECO:0000313" key="11">
    <source>
        <dbReference type="Proteomes" id="UP000077315"/>
    </source>
</evidence>
<dbReference type="InterPro" id="IPR001138">
    <property type="entry name" value="Zn2Cys6_DnaBD"/>
</dbReference>
<dbReference type="SMART" id="SM00066">
    <property type="entry name" value="GAL4"/>
    <property type="match status" value="1"/>
</dbReference>
<dbReference type="SUPFAM" id="SSF57701">
    <property type="entry name" value="Zn2/Cys6 DNA-binding domain"/>
    <property type="match status" value="1"/>
</dbReference>
<dbReference type="Proteomes" id="UP000077315">
    <property type="component" value="Unassembled WGS sequence"/>
</dbReference>
<feature type="compositionally biased region" description="Low complexity" evidence="8">
    <location>
        <begin position="907"/>
        <end position="916"/>
    </location>
</feature>
<evidence type="ECO:0000256" key="4">
    <source>
        <dbReference type="ARBA" id="ARBA00023015"/>
    </source>
</evidence>
<dbReference type="InParanoid" id="A0A162ZN05"/>
<dbReference type="VEuPathDB" id="FungiDB:PHYBLDRAFT_188918"/>
<name>A0A162ZN05_PHYB8</name>
<dbReference type="PROSITE" id="PS00463">
    <property type="entry name" value="ZN2_CY6_FUNGAL_1"/>
    <property type="match status" value="1"/>
</dbReference>
<feature type="region of interest" description="Disordered" evidence="8">
    <location>
        <begin position="941"/>
        <end position="981"/>
    </location>
</feature>
<evidence type="ECO:0000256" key="6">
    <source>
        <dbReference type="ARBA" id="ARBA00023163"/>
    </source>
</evidence>
<keyword evidence="5" id="KW-0238">DNA-binding</keyword>
<feature type="region of interest" description="Disordered" evidence="8">
    <location>
        <begin position="843"/>
        <end position="916"/>
    </location>
</feature>
<evidence type="ECO:0000256" key="1">
    <source>
        <dbReference type="ARBA" id="ARBA00004123"/>
    </source>
</evidence>
<evidence type="ECO:0000313" key="10">
    <source>
        <dbReference type="EMBL" id="OAD67961.1"/>
    </source>
</evidence>
<feature type="domain" description="Zn(2)-C6 fungal-type" evidence="9">
    <location>
        <begin position="49"/>
        <end position="78"/>
    </location>
</feature>
<dbReference type="CDD" id="cd00067">
    <property type="entry name" value="GAL4"/>
    <property type="match status" value="1"/>
</dbReference>
<dbReference type="GO" id="GO:0005634">
    <property type="term" value="C:nucleus"/>
    <property type="evidence" value="ECO:0007669"/>
    <property type="project" value="UniProtKB-SubCell"/>
</dbReference>
<keyword evidence="11" id="KW-1185">Reference proteome</keyword>
<dbReference type="AlphaFoldDB" id="A0A162ZN05"/>
<dbReference type="GeneID" id="29000490"/>
<dbReference type="GO" id="GO:0008270">
    <property type="term" value="F:zinc ion binding"/>
    <property type="evidence" value="ECO:0007669"/>
    <property type="project" value="InterPro"/>
</dbReference>
<dbReference type="EMBL" id="KV440997">
    <property type="protein sequence ID" value="OAD67961.1"/>
    <property type="molecule type" value="Genomic_DNA"/>
</dbReference>
<feature type="compositionally biased region" description="Polar residues" evidence="8">
    <location>
        <begin position="9"/>
        <end position="21"/>
    </location>
</feature>
<dbReference type="GO" id="GO:0000981">
    <property type="term" value="F:DNA-binding transcription factor activity, RNA polymerase II-specific"/>
    <property type="evidence" value="ECO:0007669"/>
    <property type="project" value="InterPro"/>
</dbReference>
<keyword evidence="3" id="KW-0862">Zinc</keyword>
<evidence type="ECO:0000259" key="9">
    <source>
        <dbReference type="PROSITE" id="PS50048"/>
    </source>
</evidence>
<dbReference type="InterPro" id="IPR036864">
    <property type="entry name" value="Zn2-C6_fun-type_DNA-bd_sf"/>
</dbReference>
<keyword evidence="6" id="KW-0804">Transcription</keyword>
<comment type="subcellular location">
    <subcellularLocation>
        <location evidence="1">Nucleus</location>
    </subcellularLocation>
</comment>
<dbReference type="CDD" id="cd12148">
    <property type="entry name" value="fungal_TF_MHR"/>
    <property type="match status" value="1"/>
</dbReference>
<dbReference type="PANTHER" id="PTHR31313:SF81">
    <property type="entry name" value="TY1 ENHANCER ACTIVATOR"/>
    <property type="match status" value="1"/>
</dbReference>
<evidence type="ECO:0000256" key="8">
    <source>
        <dbReference type="SAM" id="MobiDB-lite"/>
    </source>
</evidence>
<accession>A0A162ZN05</accession>
<feature type="compositionally biased region" description="Polar residues" evidence="8">
    <location>
        <begin position="966"/>
        <end position="978"/>
    </location>
</feature>
<sequence>METPFYEQSPESVPETTNKSTGRPKKSSKPQKDKNGANANSKRIKIQRACDACRKRKVKCDGVQPCERCRKADCPCVFGQPPTKRGPPKQYIELLEARLQLVERALRTIDGPARRILDDTMSLQDTSGLFEDTTDVGIVQENGPGRVSVAAPYSPGLSPTMMADRFTINEIGQALYVSDIKERVDRIPSVHTDKAGHSPSHSKYSGPFGDSHSDAGSTADSTASSSAAASPAVTQGSVSSCGHRNQMIEADIVPPEAYVAVQQFLGDIPLALIEAYFDHVHTYAPMIHKPHFYKKLVSKTDCPSKLLLYAMCAVASRWAPASQTSQASQQSPGAPPGFFFYQRAFALIDEHSDVPRVSTVQALILLTKYQEHYRRAGFFCRPGLFLSVASKMANDLGLSRVDTSGQHDAQTIETKKRTFWVIFVYDLMTSIEEGREPFFASTQCTTDYPQATAEEGPTLEELIMNHNSVIQLTKILSDIYMMTRRVATRQQQQANARSAHQVIEEHARLFVLHTHLETFVHELPAPLSYMPTQHSTSYPAEKQQVTDEFIGFLHMMYHFSMILLHRHYVLYPFPEINVPLNAFPHQELCASSASNITNIIETIIDTMPIDIFSYPTRGVQLTIHCAATAATVHQYEKDMAKDIGAAECAKGQYFRTLSTLQRLASESPAVEFHSLLRETELSQLYGQMAVDTSSSSSAGIDSKLASDDINVHVPMPPVQTPSYYPMTQSSAVSIASSSSPSVHYSNDPSSTSPSPVLPSADTSRGRPAKTTKTSRRHTLTGPMGQRVQNNLYALDIGPPQSVVSQAALFTSSASLADPARYASILQNGGLQQMSAFNHHQQPLQTTHHHFQPSLQSQQPPTKQTLRRKQPGFNSHGSHSLEDLRGVRRSHMNRPLSQGGYPLGGPKSRSPSLYRSSSMYFPRTHTNTPFSSDISADFYASLETQNPSGPESRQPSPIFYDNHNNHHSPLTATNMSSVGGHQRRHTISIPGGPGGFDPSIYIDTSPGMTQQQQPFMTPNDTTPMQATQPISKLMTTQNPMMSAPSSDHAHHMLLDTSLPPTIADEDETMNDLSYTEHLTWPMAPFEDIQRSEGHVMQ</sequence>
<feature type="region of interest" description="Disordered" evidence="8">
    <location>
        <begin position="190"/>
        <end position="240"/>
    </location>
</feature>
<evidence type="ECO:0000256" key="2">
    <source>
        <dbReference type="ARBA" id="ARBA00022723"/>
    </source>
</evidence>
<dbReference type="PROSITE" id="PS50048">
    <property type="entry name" value="ZN2_CY6_FUNGAL_2"/>
    <property type="match status" value="1"/>
</dbReference>
<reference evidence="11" key="1">
    <citation type="submission" date="2015-06" db="EMBL/GenBank/DDBJ databases">
        <title>Expansion of signal transduction pathways in fungi by whole-genome duplication.</title>
        <authorList>
            <consortium name="DOE Joint Genome Institute"/>
            <person name="Corrochano L.M."/>
            <person name="Kuo A."/>
            <person name="Marcet-Houben M."/>
            <person name="Polaino S."/>
            <person name="Salamov A."/>
            <person name="Villalobos J.M."/>
            <person name="Alvarez M.I."/>
            <person name="Avalos J."/>
            <person name="Benito E.P."/>
            <person name="Benoit I."/>
            <person name="Burger G."/>
            <person name="Camino L.P."/>
            <person name="Canovas D."/>
            <person name="Cerda-Olmedo E."/>
            <person name="Cheng J.-F."/>
            <person name="Dominguez A."/>
            <person name="Elias M."/>
            <person name="Eslava A.P."/>
            <person name="Glaser F."/>
            <person name="Grimwood J."/>
            <person name="Gutierrez G."/>
            <person name="Heitman J."/>
            <person name="Henrissat B."/>
            <person name="Iturriaga E.A."/>
            <person name="Lang B.F."/>
            <person name="Lavin J.L."/>
            <person name="Lee S."/>
            <person name="Li W."/>
            <person name="Lindquist E."/>
            <person name="Lopez-Garcia S."/>
            <person name="Luque E.M."/>
            <person name="Marcos A.T."/>
            <person name="Martin J."/>
            <person name="McCluskey K."/>
            <person name="Medina H.R."/>
            <person name="Miralles-Duran A."/>
            <person name="Miyazaki A."/>
            <person name="Munoz-Torres E."/>
            <person name="Oguiza J.A."/>
            <person name="Ohm R."/>
            <person name="Olmedo M."/>
            <person name="Orejas M."/>
            <person name="Ortiz-Castellanos L."/>
            <person name="Pisabarro A.G."/>
            <person name="Rodriguez-Romero J."/>
            <person name="Ruiz-Herrera J."/>
            <person name="Ruiz-Vazquez R."/>
            <person name="Sanz C."/>
            <person name="Schackwitz W."/>
            <person name="Schmutz J."/>
            <person name="Shahriari M."/>
            <person name="Shelest E."/>
            <person name="Silva-Franco F."/>
            <person name="Soanes D."/>
            <person name="Syed K."/>
            <person name="Tagua V.G."/>
            <person name="Talbot N.J."/>
            <person name="Thon M."/>
            <person name="De vries R.P."/>
            <person name="Wiebenga A."/>
            <person name="Yadav J.S."/>
            <person name="Braun E.L."/>
            <person name="Baker S."/>
            <person name="Garre V."/>
            <person name="Horwitz B."/>
            <person name="Torres-Martinez S."/>
            <person name="Idnurm A."/>
            <person name="Herrera-Estrella A."/>
            <person name="Gabaldon T."/>
            <person name="Grigoriev I.V."/>
        </authorList>
    </citation>
    <scope>NUCLEOTIDE SEQUENCE [LARGE SCALE GENOMIC DNA]</scope>
    <source>
        <strain evidence="11">NRRL 1555(-)</strain>
    </source>
</reference>
<dbReference type="InterPro" id="IPR007219">
    <property type="entry name" value="XnlR_reg_dom"/>
</dbReference>
<dbReference type="RefSeq" id="XP_018286001.1">
    <property type="nucleotide sequence ID" value="XM_018439584.1"/>
</dbReference>
<gene>
    <name evidence="10" type="ORF">PHYBLDRAFT_188918</name>
</gene>
<dbReference type="PANTHER" id="PTHR31313">
    <property type="entry name" value="TY1 ENHANCER ACTIVATOR"/>
    <property type="match status" value="1"/>
</dbReference>
<keyword evidence="7" id="KW-0539">Nucleus</keyword>
<dbReference type="STRING" id="763407.A0A162ZN05"/>
<dbReference type="GO" id="GO:0003677">
    <property type="term" value="F:DNA binding"/>
    <property type="evidence" value="ECO:0007669"/>
    <property type="project" value="UniProtKB-KW"/>
</dbReference>
<dbReference type="GO" id="GO:0006351">
    <property type="term" value="P:DNA-templated transcription"/>
    <property type="evidence" value="ECO:0007669"/>
    <property type="project" value="InterPro"/>
</dbReference>
<keyword evidence="4" id="KW-0805">Transcription regulation</keyword>
<feature type="compositionally biased region" description="Polar residues" evidence="8">
    <location>
        <begin position="853"/>
        <end position="863"/>
    </location>
</feature>
<feature type="region of interest" description="Disordered" evidence="8">
    <location>
        <begin position="737"/>
        <end position="784"/>
    </location>
</feature>
<dbReference type="Gene3D" id="4.10.240.10">
    <property type="entry name" value="Zn(2)-C6 fungal-type DNA-binding domain"/>
    <property type="match status" value="1"/>
</dbReference>
<proteinExistence type="predicted"/>
<feature type="compositionally biased region" description="Low complexity" evidence="8">
    <location>
        <begin position="214"/>
        <end position="230"/>
    </location>
</feature>
<keyword evidence="2" id="KW-0479">Metal-binding</keyword>
<evidence type="ECO:0000256" key="3">
    <source>
        <dbReference type="ARBA" id="ARBA00022833"/>
    </source>
</evidence>
<feature type="compositionally biased region" description="Low complexity" evidence="8">
    <location>
        <begin position="737"/>
        <end position="759"/>
    </location>
</feature>
<protein>
    <submittedName>
        <fullName evidence="10">Zn(2)-C6 fungal-specific transcription factor</fullName>
    </submittedName>
</protein>
<dbReference type="InterPro" id="IPR051615">
    <property type="entry name" value="Transcr_Regulatory_Elem"/>
</dbReference>
<dbReference type="Pfam" id="PF00172">
    <property type="entry name" value="Zn_clus"/>
    <property type="match status" value="1"/>
</dbReference>
<evidence type="ECO:0000256" key="7">
    <source>
        <dbReference type="ARBA" id="ARBA00023242"/>
    </source>
</evidence>
<feature type="region of interest" description="Disordered" evidence="8">
    <location>
        <begin position="1"/>
        <end position="42"/>
    </location>
</feature>
<dbReference type="Pfam" id="PF04082">
    <property type="entry name" value="Fungal_trans"/>
    <property type="match status" value="1"/>
</dbReference>
<dbReference type="OrthoDB" id="2283631at2759"/>
<feature type="compositionally biased region" description="Basic residues" evidence="8">
    <location>
        <begin position="766"/>
        <end position="778"/>
    </location>
</feature>
<organism evidence="10 11">
    <name type="scientific">Phycomyces blakesleeanus (strain ATCC 8743b / DSM 1359 / FGSC 10004 / NBRC 33097 / NRRL 1555)</name>
    <dbReference type="NCBI Taxonomy" id="763407"/>
    <lineage>
        <taxon>Eukaryota</taxon>
        <taxon>Fungi</taxon>
        <taxon>Fungi incertae sedis</taxon>
        <taxon>Mucoromycota</taxon>
        <taxon>Mucoromycotina</taxon>
        <taxon>Mucoromycetes</taxon>
        <taxon>Mucorales</taxon>
        <taxon>Phycomycetaceae</taxon>
        <taxon>Phycomyces</taxon>
    </lineage>
</organism>